<dbReference type="Proteomes" id="UP001177023">
    <property type="component" value="Unassembled WGS sequence"/>
</dbReference>
<name>A0AA36FVI4_9BILA</name>
<keyword evidence="2" id="KW-0812">Transmembrane</keyword>
<dbReference type="InterPro" id="IPR002048">
    <property type="entry name" value="EF_hand_dom"/>
</dbReference>
<dbReference type="PROSITE" id="PS50222">
    <property type="entry name" value="EF_HAND_2"/>
    <property type="match status" value="1"/>
</dbReference>
<dbReference type="EMBL" id="CATQJA010001948">
    <property type="protein sequence ID" value="CAJ0569141.1"/>
    <property type="molecule type" value="Genomic_DNA"/>
</dbReference>
<keyword evidence="2" id="KW-1133">Transmembrane helix</keyword>
<dbReference type="GO" id="GO:0005509">
    <property type="term" value="F:calcium ion binding"/>
    <property type="evidence" value="ECO:0007669"/>
    <property type="project" value="InterPro"/>
</dbReference>
<dbReference type="InterPro" id="IPR018247">
    <property type="entry name" value="EF_Hand_1_Ca_BS"/>
</dbReference>
<feature type="domain" description="EF-hand" evidence="3">
    <location>
        <begin position="109"/>
        <end position="144"/>
    </location>
</feature>
<feature type="non-terminal residue" evidence="4">
    <location>
        <position position="1"/>
    </location>
</feature>
<keyword evidence="5" id="KW-1185">Reference proteome</keyword>
<dbReference type="SMART" id="SM00054">
    <property type="entry name" value="EFh"/>
    <property type="match status" value="2"/>
</dbReference>
<comment type="caution">
    <text evidence="4">The sequence shown here is derived from an EMBL/GenBank/DDBJ whole genome shotgun (WGS) entry which is preliminary data.</text>
</comment>
<dbReference type="Pfam" id="PF00036">
    <property type="entry name" value="EF-hand_1"/>
    <property type="match status" value="1"/>
</dbReference>
<evidence type="ECO:0000259" key="3">
    <source>
        <dbReference type="PROSITE" id="PS50222"/>
    </source>
</evidence>
<proteinExistence type="predicted"/>
<keyword evidence="1" id="KW-0106">Calcium</keyword>
<evidence type="ECO:0000256" key="1">
    <source>
        <dbReference type="ARBA" id="ARBA00022837"/>
    </source>
</evidence>
<accession>A0AA36FVI4</accession>
<dbReference type="InterPro" id="IPR011992">
    <property type="entry name" value="EF-hand-dom_pair"/>
</dbReference>
<reference evidence="4" key="1">
    <citation type="submission" date="2023-06" db="EMBL/GenBank/DDBJ databases">
        <authorList>
            <person name="Delattre M."/>
        </authorList>
    </citation>
    <scope>NUCLEOTIDE SEQUENCE</scope>
    <source>
        <strain evidence="4">AF72</strain>
    </source>
</reference>
<evidence type="ECO:0000313" key="5">
    <source>
        <dbReference type="Proteomes" id="UP001177023"/>
    </source>
</evidence>
<protein>
    <recommendedName>
        <fullName evidence="3">EF-hand domain-containing protein</fullName>
    </recommendedName>
</protein>
<organism evidence="4 5">
    <name type="scientific">Mesorhabditis spiculigera</name>
    <dbReference type="NCBI Taxonomy" id="96644"/>
    <lineage>
        <taxon>Eukaryota</taxon>
        <taxon>Metazoa</taxon>
        <taxon>Ecdysozoa</taxon>
        <taxon>Nematoda</taxon>
        <taxon>Chromadorea</taxon>
        <taxon>Rhabditida</taxon>
        <taxon>Rhabditina</taxon>
        <taxon>Rhabditomorpha</taxon>
        <taxon>Rhabditoidea</taxon>
        <taxon>Rhabditidae</taxon>
        <taxon>Mesorhabditinae</taxon>
        <taxon>Mesorhabditis</taxon>
    </lineage>
</organism>
<evidence type="ECO:0000313" key="4">
    <source>
        <dbReference type="EMBL" id="CAJ0569141.1"/>
    </source>
</evidence>
<evidence type="ECO:0000256" key="2">
    <source>
        <dbReference type="SAM" id="Phobius"/>
    </source>
</evidence>
<dbReference type="Gene3D" id="1.10.238.10">
    <property type="entry name" value="EF-hand"/>
    <property type="match status" value="1"/>
</dbReference>
<keyword evidence="2" id="KW-0472">Membrane</keyword>
<dbReference type="AlphaFoldDB" id="A0AA36FVI4"/>
<gene>
    <name evidence="4" type="ORF">MSPICULIGERA_LOCUS7631</name>
</gene>
<feature type="transmembrane region" description="Helical" evidence="2">
    <location>
        <begin position="92"/>
        <end position="109"/>
    </location>
</feature>
<dbReference type="PROSITE" id="PS00018">
    <property type="entry name" value="EF_HAND_1"/>
    <property type="match status" value="1"/>
</dbReference>
<dbReference type="SUPFAM" id="SSF47473">
    <property type="entry name" value="EF-hand"/>
    <property type="match status" value="1"/>
</dbReference>
<sequence length="149" mass="16886">MQQILALFILVVTFLQGTAQSPENVSRLDPDSVPPNPTVHHPPGWIPYINWSTEELRRLFERLDSDGDHEIDAFEASRELGKRALMAVQPRAIMLKALLIFYAVFALLIKAERLREQFEEFDANRDGFITVGEMQQGMKKRGDSGGIGF</sequence>